<evidence type="ECO:0000256" key="1">
    <source>
        <dbReference type="ARBA" id="ARBA00004141"/>
    </source>
</evidence>
<dbReference type="InterPro" id="IPR023271">
    <property type="entry name" value="Aquaporin-like"/>
</dbReference>
<evidence type="ECO:0000256" key="5">
    <source>
        <dbReference type="SAM" id="MobiDB-lite"/>
    </source>
</evidence>
<dbReference type="EMBL" id="FXUI01000006">
    <property type="protein sequence ID" value="SMP71437.1"/>
    <property type="molecule type" value="Genomic_DNA"/>
</dbReference>
<keyword evidence="2 6" id="KW-0812">Transmembrane</keyword>
<dbReference type="PANTHER" id="PTHR30520:SF2">
    <property type="entry name" value="INNER MEMBRANE PROTEIN YFDC"/>
    <property type="match status" value="1"/>
</dbReference>
<feature type="transmembrane region" description="Helical" evidence="6">
    <location>
        <begin position="177"/>
        <end position="199"/>
    </location>
</feature>
<evidence type="ECO:0000256" key="6">
    <source>
        <dbReference type="SAM" id="Phobius"/>
    </source>
</evidence>
<evidence type="ECO:0000256" key="3">
    <source>
        <dbReference type="ARBA" id="ARBA00022989"/>
    </source>
</evidence>
<reference evidence="7 8" key="1">
    <citation type="submission" date="2017-05" db="EMBL/GenBank/DDBJ databases">
        <authorList>
            <person name="Varghese N."/>
            <person name="Submissions S."/>
        </authorList>
    </citation>
    <scope>NUCLEOTIDE SEQUENCE [LARGE SCALE GENOMIC DNA]</scope>
    <source>
        <strain evidence="7 8">SM16</strain>
    </source>
</reference>
<proteinExistence type="predicted"/>
<keyword evidence="4 6" id="KW-0472">Membrane</keyword>
<accession>A0ABY1QKP0</accession>
<feature type="region of interest" description="Disordered" evidence="5">
    <location>
        <begin position="1"/>
        <end position="20"/>
    </location>
</feature>
<evidence type="ECO:0000313" key="8">
    <source>
        <dbReference type="Proteomes" id="UP001157910"/>
    </source>
</evidence>
<evidence type="ECO:0000256" key="2">
    <source>
        <dbReference type="ARBA" id="ARBA00022692"/>
    </source>
</evidence>
<feature type="transmembrane region" description="Helical" evidence="6">
    <location>
        <begin position="49"/>
        <end position="73"/>
    </location>
</feature>
<feature type="transmembrane region" description="Helical" evidence="6">
    <location>
        <begin position="245"/>
        <end position="268"/>
    </location>
</feature>
<organism evidence="7 8">
    <name type="scientific">Novosphingobium panipatense</name>
    <dbReference type="NCBI Taxonomy" id="428991"/>
    <lineage>
        <taxon>Bacteria</taxon>
        <taxon>Pseudomonadati</taxon>
        <taxon>Pseudomonadota</taxon>
        <taxon>Alphaproteobacteria</taxon>
        <taxon>Sphingomonadales</taxon>
        <taxon>Sphingomonadaceae</taxon>
        <taxon>Novosphingobium</taxon>
    </lineage>
</organism>
<evidence type="ECO:0000256" key="4">
    <source>
        <dbReference type="ARBA" id="ARBA00023136"/>
    </source>
</evidence>
<feature type="transmembrane region" description="Helical" evidence="6">
    <location>
        <begin position="206"/>
        <end position="225"/>
    </location>
</feature>
<feature type="transmembrane region" description="Helical" evidence="6">
    <location>
        <begin position="85"/>
        <end position="105"/>
    </location>
</feature>
<protein>
    <submittedName>
        <fullName evidence="7">Formate/nitrite transporter FocA, FNT family</fullName>
    </submittedName>
</protein>
<gene>
    <name evidence="7" type="ORF">SAMN06296065_1067</name>
</gene>
<dbReference type="InterPro" id="IPR000292">
    <property type="entry name" value="For/NO2_transpt"/>
</dbReference>
<comment type="subcellular location">
    <subcellularLocation>
        <location evidence="1">Membrane</location>
        <topology evidence="1">Multi-pass membrane protein</topology>
    </subcellularLocation>
</comment>
<sequence>MPDSEDERAASAALDEREVEDVETRRAGSSKVVHEVVRLQGEGELRRPAVALLLSSLAAGLAMSLSLMCELFLRSHLPDTDWSPLVYYLGYPIGYIIVIMGRLQLFTESTVTAVLPVASSPSWAGLFRLGRLWSCVILGNLVGVTLVSALMASETIITHEQRVVALDVLSKLEVQHWSRTLTLGIPAGFIMASIAWLLPNARESEFWVIALLTYVIALGGFSHVVTGSSQASFLWLSGVLSFKEAWAEFTLPALAGNVIGGTGLFAVLAHGQTRSDFAPDEPD</sequence>
<keyword evidence="8" id="KW-1185">Reference proteome</keyword>
<dbReference type="RefSeq" id="WP_283406253.1">
    <property type="nucleotide sequence ID" value="NZ_FXUI01000006.1"/>
</dbReference>
<feature type="transmembrane region" description="Helical" evidence="6">
    <location>
        <begin position="136"/>
        <end position="157"/>
    </location>
</feature>
<dbReference type="Gene3D" id="1.20.1080.10">
    <property type="entry name" value="Glycerol uptake facilitator protein"/>
    <property type="match status" value="1"/>
</dbReference>
<dbReference type="PANTHER" id="PTHR30520">
    <property type="entry name" value="FORMATE TRANSPORTER-RELATED"/>
    <property type="match status" value="1"/>
</dbReference>
<comment type="caution">
    <text evidence="7">The sequence shown here is derived from an EMBL/GenBank/DDBJ whole genome shotgun (WGS) entry which is preliminary data.</text>
</comment>
<keyword evidence="3 6" id="KW-1133">Transmembrane helix</keyword>
<name>A0ABY1QKP0_9SPHN</name>
<evidence type="ECO:0000313" key="7">
    <source>
        <dbReference type="EMBL" id="SMP71437.1"/>
    </source>
</evidence>
<dbReference type="Proteomes" id="UP001157910">
    <property type="component" value="Unassembled WGS sequence"/>
</dbReference>
<dbReference type="Pfam" id="PF01226">
    <property type="entry name" value="Form_Nir_trans"/>
    <property type="match status" value="1"/>
</dbReference>